<reference evidence="10" key="1">
    <citation type="journal article" date="2020" name="mSystems">
        <title>Genome- and Community-Level Interaction Insights into Carbon Utilization and Element Cycling Functions of Hydrothermarchaeota in Hydrothermal Sediment.</title>
        <authorList>
            <person name="Zhou Z."/>
            <person name="Liu Y."/>
            <person name="Xu W."/>
            <person name="Pan J."/>
            <person name="Luo Z.H."/>
            <person name="Li M."/>
        </authorList>
    </citation>
    <scope>NUCLEOTIDE SEQUENCE [LARGE SCALE GENOMIC DNA]</scope>
    <source>
        <strain evidence="10">SpSt-381</strain>
    </source>
</reference>
<keyword evidence="10" id="KW-0489">Methyltransferase</keyword>
<organism evidence="10">
    <name type="scientific">Eiseniibacteriota bacterium</name>
    <dbReference type="NCBI Taxonomy" id="2212470"/>
    <lineage>
        <taxon>Bacteria</taxon>
        <taxon>Candidatus Eiseniibacteriota</taxon>
    </lineage>
</organism>
<gene>
    <name evidence="10" type="primary">arsM</name>
    <name evidence="10" type="ORF">ENR23_04375</name>
</gene>
<comment type="similarity">
    <text evidence="3">Belongs to the methyltransferase superfamily. Arsenite methyltransferase family.</text>
</comment>
<protein>
    <recommendedName>
        <fullName evidence="5">Arsenite methyltransferase</fullName>
        <ecNumber evidence="4">2.1.1.137</ecNumber>
    </recommendedName>
</protein>
<keyword evidence="2" id="KW-0949">S-adenosyl-L-methionine</keyword>
<evidence type="ECO:0000256" key="7">
    <source>
        <dbReference type="ARBA" id="ARBA00047943"/>
    </source>
</evidence>
<dbReference type="Gene3D" id="3.40.50.150">
    <property type="entry name" value="Vaccinia Virus protein VP39"/>
    <property type="match status" value="1"/>
</dbReference>
<dbReference type="AlphaFoldDB" id="A0A832I3K7"/>
<dbReference type="PANTHER" id="PTHR43675:SF8">
    <property type="entry name" value="ARSENITE METHYLTRANSFERASE"/>
    <property type="match status" value="1"/>
</dbReference>
<dbReference type="EC" id="2.1.1.137" evidence="4"/>
<keyword evidence="1 10" id="KW-0808">Transferase</keyword>
<evidence type="ECO:0000259" key="9">
    <source>
        <dbReference type="Pfam" id="PF13847"/>
    </source>
</evidence>
<evidence type="ECO:0000313" key="10">
    <source>
        <dbReference type="EMBL" id="HGZ42655.1"/>
    </source>
</evidence>
<dbReference type="InterPro" id="IPR029063">
    <property type="entry name" value="SAM-dependent_MTases_sf"/>
</dbReference>
<evidence type="ECO:0000256" key="2">
    <source>
        <dbReference type="ARBA" id="ARBA00022691"/>
    </source>
</evidence>
<dbReference type="NCBIfam" id="NF008823">
    <property type="entry name" value="PRK11873.1"/>
    <property type="match status" value="1"/>
</dbReference>
<dbReference type="CDD" id="cd02440">
    <property type="entry name" value="AdoMet_MTases"/>
    <property type="match status" value="1"/>
</dbReference>
<dbReference type="InterPro" id="IPR026669">
    <property type="entry name" value="Arsenite_MeTrfase-like"/>
</dbReference>
<evidence type="ECO:0000256" key="1">
    <source>
        <dbReference type="ARBA" id="ARBA00022679"/>
    </source>
</evidence>
<name>A0A832I3K7_UNCEI</name>
<comment type="caution">
    <text evidence="10">The sequence shown here is derived from an EMBL/GenBank/DDBJ whole genome shotgun (WGS) entry which is preliminary data.</text>
</comment>
<dbReference type="EMBL" id="DSQF01000008">
    <property type="protein sequence ID" value="HGZ42655.1"/>
    <property type="molecule type" value="Genomic_DNA"/>
</dbReference>
<evidence type="ECO:0000256" key="3">
    <source>
        <dbReference type="ARBA" id="ARBA00034487"/>
    </source>
</evidence>
<dbReference type="Pfam" id="PF13847">
    <property type="entry name" value="Methyltransf_31"/>
    <property type="match status" value="1"/>
</dbReference>
<accession>A0A832I3K7</accession>
<comment type="catalytic activity">
    <reaction evidence="6">
        <text>arsenic triglutathione + [thioredoxin]-dithiol + S-adenosyl-L-methionine + 2 H2O = methylarsonous acid + [thioredoxin]-disulfide + 3 glutathione + S-adenosyl-L-homocysteine + H(+)</text>
        <dbReference type="Rhea" id="RHEA:69460"/>
        <dbReference type="Rhea" id="RHEA-COMP:10698"/>
        <dbReference type="Rhea" id="RHEA-COMP:10700"/>
        <dbReference type="ChEBI" id="CHEBI:15377"/>
        <dbReference type="ChEBI" id="CHEBI:15378"/>
        <dbReference type="ChEBI" id="CHEBI:17826"/>
        <dbReference type="ChEBI" id="CHEBI:29950"/>
        <dbReference type="ChEBI" id="CHEBI:50058"/>
        <dbReference type="ChEBI" id="CHEBI:57856"/>
        <dbReference type="ChEBI" id="CHEBI:57925"/>
        <dbReference type="ChEBI" id="CHEBI:59789"/>
        <dbReference type="ChEBI" id="CHEBI:183640"/>
        <dbReference type="EC" id="2.1.1.137"/>
    </reaction>
</comment>
<evidence type="ECO:0000256" key="8">
    <source>
        <dbReference type="ARBA" id="ARBA00048428"/>
    </source>
</evidence>
<comment type="catalytic activity">
    <reaction evidence="8">
        <text>arsenic triglutathione + 3 [thioredoxin]-dithiol + 3 S-adenosyl-L-methionine = trimethylarsine + 3 [thioredoxin]-disulfide + 3 glutathione + 3 S-adenosyl-L-homocysteine + 3 H(+)</text>
        <dbReference type="Rhea" id="RHEA:69432"/>
        <dbReference type="Rhea" id="RHEA-COMP:10698"/>
        <dbReference type="Rhea" id="RHEA-COMP:10700"/>
        <dbReference type="ChEBI" id="CHEBI:15378"/>
        <dbReference type="ChEBI" id="CHEBI:27130"/>
        <dbReference type="ChEBI" id="CHEBI:29950"/>
        <dbReference type="ChEBI" id="CHEBI:50058"/>
        <dbReference type="ChEBI" id="CHEBI:57856"/>
        <dbReference type="ChEBI" id="CHEBI:57925"/>
        <dbReference type="ChEBI" id="CHEBI:59789"/>
        <dbReference type="ChEBI" id="CHEBI:183640"/>
        <dbReference type="EC" id="2.1.1.137"/>
    </reaction>
</comment>
<dbReference type="GO" id="GO:0032259">
    <property type="term" value="P:methylation"/>
    <property type="evidence" value="ECO:0007669"/>
    <property type="project" value="UniProtKB-KW"/>
</dbReference>
<dbReference type="SUPFAM" id="SSF53335">
    <property type="entry name" value="S-adenosyl-L-methionine-dependent methyltransferases"/>
    <property type="match status" value="1"/>
</dbReference>
<evidence type="ECO:0000256" key="5">
    <source>
        <dbReference type="ARBA" id="ARBA00034545"/>
    </source>
</evidence>
<comment type="catalytic activity">
    <reaction evidence="7">
        <text>arsenic triglutathione + 2 [thioredoxin]-dithiol + 2 S-adenosyl-L-methionine + H2O = dimethylarsinous acid + 2 [thioredoxin]-disulfide + 3 glutathione + 2 S-adenosyl-L-homocysteine + 2 H(+)</text>
        <dbReference type="Rhea" id="RHEA:69464"/>
        <dbReference type="Rhea" id="RHEA-COMP:10698"/>
        <dbReference type="Rhea" id="RHEA-COMP:10700"/>
        <dbReference type="ChEBI" id="CHEBI:15377"/>
        <dbReference type="ChEBI" id="CHEBI:15378"/>
        <dbReference type="ChEBI" id="CHEBI:23808"/>
        <dbReference type="ChEBI" id="CHEBI:29950"/>
        <dbReference type="ChEBI" id="CHEBI:50058"/>
        <dbReference type="ChEBI" id="CHEBI:57856"/>
        <dbReference type="ChEBI" id="CHEBI:57925"/>
        <dbReference type="ChEBI" id="CHEBI:59789"/>
        <dbReference type="ChEBI" id="CHEBI:183640"/>
        <dbReference type="EC" id="2.1.1.137"/>
    </reaction>
</comment>
<feature type="domain" description="Methyltransferase" evidence="9">
    <location>
        <begin position="104"/>
        <end position="249"/>
    </location>
</feature>
<evidence type="ECO:0000256" key="4">
    <source>
        <dbReference type="ARBA" id="ARBA00034521"/>
    </source>
</evidence>
<dbReference type="InterPro" id="IPR025714">
    <property type="entry name" value="Methyltranfer_dom"/>
</dbReference>
<dbReference type="GO" id="GO:0030791">
    <property type="term" value="F:arsenite methyltransferase activity"/>
    <property type="evidence" value="ECO:0007669"/>
    <property type="project" value="UniProtKB-EC"/>
</dbReference>
<proteinExistence type="inferred from homology"/>
<dbReference type="PANTHER" id="PTHR43675">
    <property type="entry name" value="ARSENITE METHYLTRANSFERASE"/>
    <property type="match status" value="1"/>
</dbReference>
<sequence>MNERTIPLAVGCCAPSEAATGAGCCGAPEDAPFPAGDVRAVVREKYGAVAEGRAASAGCCSGPTAADSVLEAIGYRAEDRAALPEGANLGLGCGNPLAHAALASGETVLDLGSGAGIDCFLAARAVGPAGRVIGVDMTPAMVERARANAAKHGAANVEFRLGEIENLPVADASVDVVISNCVINLSPDKPRVFREALRVLRPGGRMLVSDLVLEREVGPEVRRSVEMYVGCVAGASLRADYLALIRDAGFTAVEVVEERPYRVGADLLPAGSPERAAFDAVTSVKVRAVKP</sequence>
<evidence type="ECO:0000256" key="6">
    <source>
        <dbReference type="ARBA" id="ARBA00047941"/>
    </source>
</evidence>